<dbReference type="Proteomes" id="UP000017048">
    <property type="component" value="Unassembled WGS sequence"/>
</dbReference>
<evidence type="ECO:0000313" key="3">
    <source>
        <dbReference type="EMBL" id="GAD85278.1"/>
    </source>
</evidence>
<evidence type="ECO:0000259" key="2">
    <source>
        <dbReference type="Pfam" id="PF12697"/>
    </source>
</evidence>
<feature type="chain" id="PRO_5004659708" description="AB hydrolase-1 domain-containing protein" evidence="1">
    <location>
        <begin position="18"/>
        <end position="369"/>
    </location>
</feature>
<dbReference type="STRING" id="1824.SAMN05444423_105402"/>
<dbReference type="Gene3D" id="3.40.50.1820">
    <property type="entry name" value="alpha/beta hydrolase"/>
    <property type="match status" value="1"/>
</dbReference>
<dbReference type="AlphaFoldDB" id="U5EFT9"/>
<dbReference type="GO" id="GO:0016042">
    <property type="term" value="P:lipid catabolic process"/>
    <property type="evidence" value="ECO:0007669"/>
    <property type="project" value="InterPro"/>
</dbReference>
<dbReference type="GO" id="GO:0004806">
    <property type="term" value="F:triacylglycerol lipase activity"/>
    <property type="evidence" value="ECO:0007669"/>
    <property type="project" value="InterPro"/>
</dbReference>
<organism evidence="3 4">
    <name type="scientific">Nocardia asteroides NBRC 15531</name>
    <dbReference type="NCBI Taxonomy" id="1110697"/>
    <lineage>
        <taxon>Bacteria</taxon>
        <taxon>Bacillati</taxon>
        <taxon>Actinomycetota</taxon>
        <taxon>Actinomycetes</taxon>
        <taxon>Mycobacteriales</taxon>
        <taxon>Nocardiaceae</taxon>
        <taxon>Nocardia</taxon>
    </lineage>
</organism>
<dbReference type="PANTHER" id="PTHR34853:SF1">
    <property type="entry name" value="LIPASE 5"/>
    <property type="match status" value="1"/>
</dbReference>
<dbReference type="PIRSF" id="PIRSF029171">
    <property type="entry name" value="Esterase_LipA"/>
    <property type="match status" value="1"/>
</dbReference>
<proteinExistence type="predicted"/>
<feature type="signal peptide" evidence="1">
    <location>
        <begin position="1"/>
        <end position="17"/>
    </location>
</feature>
<evidence type="ECO:0000256" key="1">
    <source>
        <dbReference type="SAM" id="SignalP"/>
    </source>
</evidence>
<dbReference type="EMBL" id="BAFO02000030">
    <property type="protein sequence ID" value="GAD85278.1"/>
    <property type="molecule type" value="Genomic_DNA"/>
</dbReference>
<keyword evidence="4" id="KW-1185">Reference proteome</keyword>
<feature type="domain" description="AB hydrolase-1" evidence="2">
    <location>
        <begin position="95"/>
        <end position="348"/>
    </location>
</feature>
<accession>U5EFT9</accession>
<dbReference type="PANTHER" id="PTHR34853">
    <property type="match status" value="1"/>
</dbReference>
<protein>
    <recommendedName>
        <fullName evidence="2">AB hydrolase-1 domain-containing protein</fullName>
    </recommendedName>
</protein>
<dbReference type="Pfam" id="PF12697">
    <property type="entry name" value="Abhydrolase_6"/>
    <property type="match status" value="1"/>
</dbReference>
<dbReference type="eggNOG" id="COG1073">
    <property type="taxonomic scope" value="Bacteria"/>
</dbReference>
<comment type="caution">
    <text evidence="3">The sequence shown here is derived from an EMBL/GenBank/DDBJ whole genome shotgun (WGS) entry which is preliminary data.</text>
</comment>
<dbReference type="InterPro" id="IPR005152">
    <property type="entry name" value="Lipase_secreted"/>
</dbReference>
<gene>
    <name evidence="3" type="ORF">NCAST_30_00480</name>
</gene>
<keyword evidence="1" id="KW-0732">Signal</keyword>
<sequence>MLAVVAPVTVTPARASAAPGAVIAVLPQAAGFHGAAVSSIVEYWTTGTDGSPQPASGVMYEPIGAPPPGGRPVAVYLHGTAGLGSGCSPQSNPAEYVTELGERMEDGSIGYLLTQGFVVIAPDFLGLGRFDTGPHPYLNIDTEVTATTDLLRAAHTLRADLSPRWFTLGTSQGGQVALAVGRHHRSHVPELDYRGSVALDPESDVEHLLPLIGPGIPIVPDLKLGAGFLSTLLAGLRKARPDADVDSYLTEHGRALLDDIAADCIMTIADKTERAAAEHELFARRLDGEPLRTILDGYMAVPTSGYTEPILLMVNTLDTVVPSPLHAKLARDLTAHHVDVEVVVGHDLHCVVNEPMNNAYSAFVERVRS</sequence>
<evidence type="ECO:0000313" key="4">
    <source>
        <dbReference type="Proteomes" id="UP000017048"/>
    </source>
</evidence>
<dbReference type="SUPFAM" id="SSF53474">
    <property type="entry name" value="alpha/beta-Hydrolases"/>
    <property type="match status" value="1"/>
</dbReference>
<dbReference type="InterPro" id="IPR000073">
    <property type="entry name" value="AB_hydrolase_1"/>
</dbReference>
<dbReference type="InterPro" id="IPR029058">
    <property type="entry name" value="AB_hydrolase_fold"/>
</dbReference>
<name>U5EFT9_NOCAS</name>
<reference evidence="3 4" key="1">
    <citation type="journal article" date="2014" name="BMC Genomics">
        <title>Genome based analysis of type-I polyketide synthase and nonribosomal peptide synthetase gene clusters in seven strains of five representative Nocardia species.</title>
        <authorList>
            <person name="Komaki H."/>
            <person name="Ichikawa N."/>
            <person name="Hosoyama A."/>
            <person name="Takahashi-Nakaguchi A."/>
            <person name="Matsuzawa T."/>
            <person name="Suzuki K."/>
            <person name="Fujita N."/>
            <person name="Gonoi T."/>
        </authorList>
    </citation>
    <scope>NUCLEOTIDE SEQUENCE [LARGE SCALE GENOMIC DNA]</scope>
    <source>
        <strain evidence="3 4">NBRC 15531</strain>
    </source>
</reference>